<dbReference type="AlphaFoldDB" id="A0A8H7T006"/>
<keyword evidence="4" id="KW-1185">Reference proteome</keyword>
<name>A0A8H7T006_9HELO</name>
<organism evidence="3 4">
    <name type="scientific">Cadophora malorum</name>
    <dbReference type="NCBI Taxonomy" id="108018"/>
    <lineage>
        <taxon>Eukaryota</taxon>
        <taxon>Fungi</taxon>
        <taxon>Dikarya</taxon>
        <taxon>Ascomycota</taxon>
        <taxon>Pezizomycotina</taxon>
        <taxon>Leotiomycetes</taxon>
        <taxon>Helotiales</taxon>
        <taxon>Ploettnerulaceae</taxon>
        <taxon>Cadophora</taxon>
    </lineage>
</organism>
<evidence type="ECO:0000313" key="3">
    <source>
        <dbReference type="EMBL" id="KAG4410521.1"/>
    </source>
</evidence>
<feature type="compositionally biased region" description="Basic and acidic residues" evidence="1">
    <location>
        <begin position="1"/>
        <end position="22"/>
    </location>
</feature>
<dbReference type="EMBL" id="JAFJYH010000689">
    <property type="protein sequence ID" value="KAG4410521.1"/>
    <property type="molecule type" value="Genomic_DNA"/>
</dbReference>
<dbReference type="Proteomes" id="UP000664132">
    <property type="component" value="Unassembled WGS sequence"/>
</dbReference>
<proteinExistence type="predicted"/>
<feature type="region of interest" description="Disordered" evidence="1">
    <location>
        <begin position="1"/>
        <end position="38"/>
    </location>
</feature>
<evidence type="ECO:0000256" key="1">
    <source>
        <dbReference type="SAM" id="MobiDB-lite"/>
    </source>
</evidence>
<reference evidence="3" key="1">
    <citation type="submission" date="2021-02" db="EMBL/GenBank/DDBJ databases">
        <title>Genome sequence Cadophora malorum strain M34.</title>
        <authorList>
            <person name="Stefanovic E."/>
            <person name="Vu D."/>
            <person name="Scully C."/>
            <person name="Dijksterhuis J."/>
            <person name="Roader J."/>
            <person name="Houbraken J."/>
        </authorList>
    </citation>
    <scope>NUCLEOTIDE SEQUENCE</scope>
    <source>
        <strain evidence="3">M34</strain>
    </source>
</reference>
<dbReference type="InterPro" id="IPR010730">
    <property type="entry name" value="HET"/>
</dbReference>
<comment type="caution">
    <text evidence="3">The sequence shown here is derived from an EMBL/GenBank/DDBJ whole genome shotgun (WGS) entry which is preliminary data.</text>
</comment>
<evidence type="ECO:0000313" key="4">
    <source>
        <dbReference type="Proteomes" id="UP000664132"/>
    </source>
</evidence>
<feature type="domain" description="Heterokaryon incompatibility" evidence="2">
    <location>
        <begin position="104"/>
        <end position="249"/>
    </location>
</feature>
<dbReference type="PANTHER" id="PTHR24148:SF82">
    <property type="entry name" value="HETEROKARYON INCOMPATIBILITY DOMAIN-CONTAINING PROTEIN"/>
    <property type="match status" value="1"/>
</dbReference>
<sequence>MDTKRDLSNDDDSQRSWDELRSPKRAKRAKREWSEAEDISNPAHQSVFERLDETAVDRSRIYSERLEEGTTRILVLSPGSATDDIRCHLRQRVSLSFPDEVLSYDALSYVWGKEDNPASITLCGSPFKVTRNLAEALRHLRFPTSDRLLWVDAICINQGDLKEREVQVRSMHYIYKLARNVIGWLGLSNDDSIFAYETMNSMEPFLRHGTILAPVMGCRLSNGKVQNAQDSVGKLMERAYWSRAWIVQEMVFARSFLIQCGSDVVPYSTLRSIYPRNLQGSMNVSSEEIPTGCTCFGGDPE</sequence>
<dbReference type="Pfam" id="PF06985">
    <property type="entry name" value="HET"/>
    <property type="match status" value="1"/>
</dbReference>
<accession>A0A8H7T006</accession>
<evidence type="ECO:0000259" key="2">
    <source>
        <dbReference type="Pfam" id="PF06985"/>
    </source>
</evidence>
<gene>
    <name evidence="3" type="ORF">IFR04_016344</name>
</gene>
<protein>
    <recommendedName>
        <fullName evidence="2">Heterokaryon incompatibility domain-containing protein</fullName>
    </recommendedName>
</protein>
<dbReference type="OrthoDB" id="2157530at2759"/>
<dbReference type="PANTHER" id="PTHR24148">
    <property type="entry name" value="ANKYRIN REPEAT DOMAIN-CONTAINING PROTEIN 39 HOMOLOG-RELATED"/>
    <property type="match status" value="1"/>
</dbReference>
<dbReference type="InterPro" id="IPR052895">
    <property type="entry name" value="HetReg/Transcr_Mod"/>
</dbReference>
<feature type="non-terminal residue" evidence="3">
    <location>
        <position position="301"/>
    </location>
</feature>